<organism evidence="2 3">
    <name type="scientific">Bauldia litoralis</name>
    <dbReference type="NCBI Taxonomy" id="665467"/>
    <lineage>
        <taxon>Bacteria</taxon>
        <taxon>Pseudomonadati</taxon>
        <taxon>Pseudomonadota</taxon>
        <taxon>Alphaproteobacteria</taxon>
        <taxon>Hyphomicrobiales</taxon>
        <taxon>Kaistiaceae</taxon>
        <taxon>Bauldia</taxon>
    </lineage>
</organism>
<evidence type="ECO:0000313" key="2">
    <source>
        <dbReference type="EMBL" id="SDB23548.1"/>
    </source>
</evidence>
<feature type="transmembrane region" description="Helical" evidence="1">
    <location>
        <begin position="100"/>
        <end position="121"/>
    </location>
</feature>
<keyword evidence="1" id="KW-0812">Transmembrane</keyword>
<dbReference type="OrthoDB" id="4230235at2"/>
<dbReference type="STRING" id="665467.SAMN02982931_01799"/>
<dbReference type="Pfam" id="PF09933">
    <property type="entry name" value="DUF2165"/>
    <property type="match status" value="1"/>
</dbReference>
<dbReference type="InterPro" id="IPR018681">
    <property type="entry name" value="DUF2165_transmembrane"/>
</dbReference>
<feature type="transmembrane region" description="Helical" evidence="1">
    <location>
        <begin position="6"/>
        <end position="24"/>
    </location>
</feature>
<protein>
    <submittedName>
        <fullName evidence="2">Predicted small integral membrane protein</fullName>
    </submittedName>
</protein>
<feature type="transmembrane region" description="Helical" evidence="1">
    <location>
        <begin position="133"/>
        <end position="152"/>
    </location>
</feature>
<dbReference type="EMBL" id="FMXQ01000003">
    <property type="protein sequence ID" value="SDB23548.1"/>
    <property type="molecule type" value="Genomic_DNA"/>
</dbReference>
<gene>
    <name evidence="2" type="ORF">SAMN02982931_01799</name>
</gene>
<proteinExistence type="predicted"/>
<name>A0A1G6BSF5_9HYPH</name>
<evidence type="ECO:0000256" key="1">
    <source>
        <dbReference type="SAM" id="Phobius"/>
    </source>
</evidence>
<dbReference type="AlphaFoldDB" id="A0A1G6BSF5"/>
<accession>A0A1G6BSF5</accession>
<keyword evidence="1" id="KW-1133">Transmembrane helix</keyword>
<dbReference type="RefSeq" id="WP_090876072.1">
    <property type="nucleotide sequence ID" value="NZ_FMXQ01000003.1"/>
</dbReference>
<feature type="transmembrane region" description="Helical" evidence="1">
    <location>
        <begin position="69"/>
        <end position="94"/>
    </location>
</feature>
<evidence type="ECO:0000313" key="3">
    <source>
        <dbReference type="Proteomes" id="UP000199071"/>
    </source>
</evidence>
<sequence length="154" mass="16468">MDGMLAGKIVITAGFGLWSLINVYNHLADFRGSLQAVADFMRMTSLDAPPPIPSPLKKRAIESPLLHRLAFIAITIVHGALGALFVVATVFLVSGQVAAGLAWATWAFALASALWLLFLLGDSWFAGWIRLDALQRTHIALLATAMLGLILMGG</sequence>
<reference evidence="2 3" key="1">
    <citation type="submission" date="2016-10" db="EMBL/GenBank/DDBJ databases">
        <authorList>
            <person name="de Groot N.N."/>
        </authorList>
    </citation>
    <scope>NUCLEOTIDE SEQUENCE [LARGE SCALE GENOMIC DNA]</scope>
    <source>
        <strain evidence="2 3">ATCC 35022</strain>
    </source>
</reference>
<keyword evidence="1" id="KW-0472">Membrane</keyword>
<dbReference type="Proteomes" id="UP000199071">
    <property type="component" value="Unassembled WGS sequence"/>
</dbReference>
<keyword evidence="3" id="KW-1185">Reference proteome</keyword>